<gene>
    <name evidence="3" type="ORF">C9I98_17255</name>
</gene>
<dbReference type="Pfam" id="PF11329">
    <property type="entry name" value="DUF3131"/>
    <property type="match status" value="1"/>
</dbReference>
<dbReference type="Proteomes" id="UP000241771">
    <property type="component" value="Unassembled WGS sequence"/>
</dbReference>
<proteinExistence type="predicted"/>
<evidence type="ECO:0000256" key="1">
    <source>
        <dbReference type="SAM" id="MobiDB-lite"/>
    </source>
</evidence>
<dbReference type="InterPro" id="IPR021478">
    <property type="entry name" value="DUF3131"/>
</dbReference>
<name>A0A2T3NPD6_9GAMM</name>
<evidence type="ECO:0000313" key="3">
    <source>
        <dbReference type="EMBL" id="PSW18135.1"/>
    </source>
</evidence>
<feature type="domain" description="DUF3131" evidence="2">
    <location>
        <begin position="155"/>
        <end position="510"/>
    </location>
</feature>
<sequence length="521" mass="58135">MAKGIRHSLLKQGLQFLLISGAVAALPVYATLEAPSLSALEQPSPTEEDDSPSFYGSRAVTKSPNQTNTIKIEFQRRSIAPPILPERSKEELVAKEKKTELASKAANNAIENTANDSSAKGNTANDSSAKGNQTKQVLPIASKTIPLTRKELLLASKAKQYIDRNWNKETGLIDSVQGYHHSTMWDVGSAIAAILSLEGIGMIPSREVSSKLSITLDTLENLPLYDDRLPNREYSTVDGLPSGRYSASSSNGNGWSALDVGRLLIWLEITARHKPQFSEQIETIKETWQLADAVNNKTLYGELKSGKRKHYRQEGRLGYLQYAAQGFQLSGYDVSDAYKIRNISPEIIDDELVFIDTRNLPYFTTDPYVLNAIELGRKDEWWDQLDTLFTLQKTKSAQENQLWVFAEDAMSKAPWFSYNNIFIYGRSWVSTSPGGKPVENPQVFSNKVAQGLSVLYPYDDFAKSLHNQVVNNSLSYRSIPTGLYENNAPNAAFNINTNSLVLASLWFKHRNYIPLIVPKNN</sequence>
<dbReference type="Gene3D" id="1.50.10.140">
    <property type="match status" value="1"/>
</dbReference>
<protein>
    <recommendedName>
        <fullName evidence="2">DUF3131 domain-containing protein</fullName>
    </recommendedName>
</protein>
<evidence type="ECO:0000313" key="4">
    <source>
        <dbReference type="Proteomes" id="UP000241771"/>
    </source>
</evidence>
<dbReference type="RefSeq" id="WP_107272257.1">
    <property type="nucleotide sequence ID" value="NZ_PYMA01000012.1"/>
</dbReference>
<organism evidence="3 4">
    <name type="scientific">Photobacterium sanctipauli</name>
    <dbReference type="NCBI Taxonomy" id="1342794"/>
    <lineage>
        <taxon>Bacteria</taxon>
        <taxon>Pseudomonadati</taxon>
        <taxon>Pseudomonadota</taxon>
        <taxon>Gammaproteobacteria</taxon>
        <taxon>Vibrionales</taxon>
        <taxon>Vibrionaceae</taxon>
        <taxon>Photobacterium</taxon>
    </lineage>
</organism>
<comment type="caution">
    <text evidence="3">The sequence shown here is derived from an EMBL/GenBank/DDBJ whole genome shotgun (WGS) entry which is preliminary data.</text>
</comment>
<evidence type="ECO:0000259" key="2">
    <source>
        <dbReference type="Pfam" id="PF11329"/>
    </source>
</evidence>
<reference evidence="3 4" key="1">
    <citation type="submission" date="2018-01" db="EMBL/GenBank/DDBJ databases">
        <title>Whole genome sequencing of Histamine producing bacteria.</title>
        <authorList>
            <person name="Butler K."/>
        </authorList>
    </citation>
    <scope>NUCLEOTIDE SEQUENCE [LARGE SCALE GENOMIC DNA]</scope>
    <source>
        <strain evidence="3 4">DSM 100436</strain>
    </source>
</reference>
<feature type="region of interest" description="Disordered" evidence="1">
    <location>
        <begin position="108"/>
        <end position="133"/>
    </location>
</feature>
<dbReference type="AlphaFoldDB" id="A0A2T3NPD6"/>
<accession>A0A2T3NPD6</accession>
<keyword evidence="4" id="KW-1185">Reference proteome</keyword>
<dbReference type="EMBL" id="PYMA01000012">
    <property type="protein sequence ID" value="PSW18135.1"/>
    <property type="molecule type" value="Genomic_DNA"/>
</dbReference>
<feature type="region of interest" description="Disordered" evidence="1">
    <location>
        <begin position="39"/>
        <end position="62"/>
    </location>
</feature>